<dbReference type="RefSeq" id="WP_339158759.1">
    <property type="nucleotide sequence ID" value="NZ_LR743510.1"/>
</dbReference>
<feature type="domain" description="Major facilitator superfamily (MFS) profile" evidence="7">
    <location>
        <begin position="20"/>
        <end position="390"/>
    </location>
</feature>
<comment type="subcellular location">
    <subcellularLocation>
        <location evidence="1">Cell membrane</location>
        <topology evidence="1">Multi-pass membrane protein</topology>
    </subcellularLocation>
</comment>
<dbReference type="InterPro" id="IPR050189">
    <property type="entry name" value="MFS_Efflux_Transporters"/>
</dbReference>
<evidence type="ECO:0000256" key="5">
    <source>
        <dbReference type="ARBA" id="ARBA00023136"/>
    </source>
</evidence>
<feature type="transmembrane region" description="Helical" evidence="6">
    <location>
        <begin position="367"/>
        <end position="386"/>
    </location>
</feature>
<keyword evidence="5 6" id="KW-0472">Membrane</keyword>
<keyword evidence="8" id="KW-0614">Plasmid</keyword>
<dbReference type="GO" id="GO:0005886">
    <property type="term" value="C:plasma membrane"/>
    <property type="evidence" value="ECO:0007669"/>
    <property type="project" value="UniProtKB-SubCell"/>
</dbReference>
<dbReference type="CDD" id="cd17324">
    <property type="entry name" value="MFS_NepI_like"/>
    <property type="match status" value="1"/>
</dbReference>
<feature type="transmembrane region" description="Helical" evidence="6">
    <location>
        <begin position="212"/>
        <end position="233"/>
    </location>
</feature>
<feature type="transmembrane region" description="Helical" evidence="6">
    <location>
        <begin position="343"/>
        <end position="361"/>
    </location>
</feature>
<keyword evidence="4 6" id="KW-1133">Transmembrane helix</keyword>
<dbReference type="Pfam" id="PF07690">
    <property type="entry name" value="MFS_1"/>
    <property type="match status" value="1"/>
</dbReference>
<feature type="transmembrane region" description="Helical" evidence="6">
    <location>
        <begin position="144"/>
        <end position="166"/>
    </location>
</feature>
<evidence type="ECO:0000256" key="2">
    <source>
        <dbReference type="ARBA" id="ARBA00022475"/>
    </source>
</evidence>
<evidence type="ECO:0000256" key="1">
    <source>
        <dbReference type="ARBA" id="ARBA00004651"/>
    </source>
</evidence>
<feature type="transmembrane region" description="Helical" evidence="6">
    <location>
        <begin position="303"/>
        <end position="323"/>
    </location>
</feature>
<geneLocation type="plasmid" evidence="8">
    <name>1</name>
</geneLocation>
<accession>A0A679JNU6</accession>
<dbReference type="PROSITE" id="PS50850">
    <property type="entry name" value="MFS"/>
    <property type="match status" value="1"/>
</dbReference>
<feature type="transmembrane region" description="Helical" evidence="6">
    <location>
        <begin position="111"/>
        <end position="132"/>
    </location>
</feature>
<dbReference type="InterPro" id="IPR020846">
    <property type="entry name" value="MFS_dom"/>
</dbReference>
<feature type="transmembrane region" description="Helical" evidence="6">
    <location>
        <begin position="12"/>
        <end position="34"/>
    </location>
</feature>
<proteinExistence type="predicted"/>
<dbReference type="InterPro" id="IPR011701">
    <property type="entry name" value="MFS"/>
</dbReference>
<dbReference type="InterPro" id="IPR036259">
    <property type="entry name" value="MFS_trans_sf"/>
</dbReference>
<protein>
    <submittedName>
        <fullName evidence="8">Purine efflux pump PbuE</fullName>
    </submittedName>
</protein>
<dbReference type="SUPFAM" id="SSF103473">
    <property type="entry name" value="MFS general substrate transporter"/>
    <property type="match status" value="1"/>
</dbReference>
<dbReference type="GO" id="GO:0022857">
    <property type="term" value="F:transmembrane transporter activity"/>
    <property type="evidence" value="ECO:0007669"/>
    <property type="project" value="InterPro"/>
</dbReference>
<organism evidence="8">
    <name type="scientific">Methylobacterium bullatum</name>
    <dbReference type="NCBI Taxonomy" id="570505"/>
    <lineage>
        <taxon>Bacteria</taxon>
        <taxon>Pseudomonadati</taxon>
        <taxon>Pseudomonadota</taxon>
        <taxon>Alphaproteobacteria</taxon>
        <taxon>Hyphomicrobiales</taxon>
        <taxon>Methylobacteriaceae</taxon>
        <taxon>Methylobacterium</taxon>
    </lineage>
</organism>
<evidence type="ECO:0000256" key="4">
    <source>
        <dbReference type="ARBA" id="ARBA00022989"/>
    </source>
</evidence>
<sequence length="393" mass="40352">MAETITPPVEPGATRLPVVGLSALAMAGFLTILTEALPAGLLPLMSADLGVSEAMVGQLVTAYAIGSLVAAIPLTAATRTWRRRPLLMLAMGGFLVVNAVTASSTDYRLMLAARFIAGLFAGLVWSLLAGYAGRMAPEHLRGRAISIAMVGAPLALSIGIPAGTLLGGLVGWRPVFTILSGLSVVLVGWIAWKVPDFEGEAHDRRLPLAEVIALPGLKTVLAVTLGFVLAHNILYTYVAPFLGRSGLASRTDAVLLLFGLAAMVGIWIVGSRIDQSLRALTQISIAAFCGAGLVLAILGDTRWAVLVAVSVWGVAFGGAASLFQTASARISGKTADVAQSMIVTAWNLAIAGGGVLGGLLLQSGGAAALPWSLVGLLAFVGLLVLADRKTGFA</sequence>
<feature type="transmembrane region" description="Helical" evidence="6">
    <location>
        <begin position="86"/>
        <end position="105"/>
    </location>
</feature>
<name>A0A679JNU6_9HYPH</name>
<gene>
    <name evidence="8" type="primary">pbuE</name>
    <name evidence="8" type="ORF">MBLL_00185</name>
</gene>
<evidence type="ECO:0000259" key="7">
    <source>
        <dbReference type="PROSITE" id="PS50850"/>
    </source>
</evidence>
<feature type="transmembrane region" description="Helical" evidence="6">
    <location>
        <begin position="54"/>
        <end position="74"/>
    </location>
</feature>
<feature type="transmembrane region" description="Helical" evidence="6">
    <location>
        <begin position="172"/>
        <end position="192"/>
    </location>
</feature>
<dbReference type="EMBL" id="LR743510">
    <property type="protein sequence ID" value="CAA2136475.1"/>
    <property type="molecule type" value="Genomic_DNA"/>
</dbReference>
<keyword evidence="3 6" id="KW-0812">Transmembrane</keyword>
<dbReference type="PANTHER" id="PTHR43124">
    <property type="entry name" value="PURINE EFFLUX PUMP PBUE"/>
    <property type="match status" value="1"/>
</dbReference>
<dbReference type="AlphaFoldDB" id="A0A679JNU6"/>
<keyword evidence="2" id="KW-1003">Cell membrane</keyword>
<evidence type="ECO:0000256" key="6">
    <source>
        <dbReference type="SAM" id="Phobius"/>
    </source>
</evidence>
<evidence type="ECO:0000313" key="8">
    <source>
        <dbReference type="EMBL" id="CAA2136475.1"/>
    </source>
</evidence>
<feature type="transmembrane region" description="Helical" evidence="6">
    <location>
        <begin position="253"/>
        <end position="270"/>
    </location>
</feature>
<evidence type="ECO:0000256" key="3">
    <source>
        <dbReference type="ARBA" id="ARBA00022692"/>
    </source>
</evidence>
<reference evidence="8" key="1">
    <citation type="submission" date="2019-12" db="EMBL/GenBank/DDBJ databases">
        <authorList>
            <person name="Cremers G."/>
        </authorList>
    </citation>
    <scope>NUCLEOTIDE SEQUENCE</scope>
    <source>
        <strain evidence="8">Mbul2</strain>
        <plasmid evidence="8">1</plasmid>
    </source>
</reference>
<dbReference type="Gene3D" id="1.20.1250.20">
    <property type="entry name" value="MFS general substrate transporter like domains"/>
    <property type="match status" value="1"/>
</dbReference>
<feature type="transmembrane region" description="Helical" evidence="6">
    <location>
        <begin position="277"/>
        <end position="297"/>
    </location>
</feature>
<dbReference type="PANTHER" id="PTHR43124:SF3">
    <property type="entry name" value="CHLORAMPHENICOL EFFLUX PUMP RV0191"/>
    <property type="match status" value="1"/>
</dbReference>